<evidence type="ECO:0000259" key="4">
    <source>
        <dbReference type="Pfam" id="PF01494"/>
    </source>
</evidence>
<sequence length="547" mass="57378">MSNRNPEVLVVGGSTVGLLTAVFLARAGVPTLVAERRAEPPAHPRAMGVGPRTVELLRAAGMADAVNAVCMDMSRGGLRNFSTPTLAEADLAALSEAAPARDDGFGELTPQTLRGTCPQGRLDRVAIERATASGARTAFGTELLTFEQDDEGVTCRLAGPDGPFEVRPRYLVAADGARSGVRRALGIGTTGPGDLGDPLISVLFHADLDDLTGGWPFVVCDITTPEAPGGLLPVDGVREWIYHTRYSSAAGQSAADFTPERCRALIRAALGRPDVPVDVRGILPWQVRGALADRFRNGRVLLAGDAAHVIPPVGAFGMNTGAADAHNLAWKLAHVLAGHAGDTLLDTYEAERLPVARTALEQSMLRLEDPSLHWGTGPEGRTRRAAAGALNAPVVHLGYRYDSAGIQGAVPRLPSTEDVVLNLDGSPGSRLPHRWLLRDGGRVSTLDLVDYRFTLLTGAEGEPWLRALERVAPKLGIPVDAHLVGDGRLSAEDGGSWTDSVGIGASGALLVRPDGFVGRRVPALPADPEAELEEALTGLLGLAGQGS</sequence>
<dbReference type="PANTHER" id="PTHR43004:SF19">
    <property type="entry name" value="BINDING MONOOXYGENASE, PUTATIVE (JCVI)-RELATED"/>
    <property type="match status" value="1"/>
</dbReference>
<dbReference type="PANTHER" id="PTHR43004">
    <property type="entry name" value="TRK SYSTEM POTASSIUM UPTAKE PROTEIN"/>
    <property type="match status" value="1"/>
</dbReference>
<proteinExistence type="predicted"/>
<name>A0A075EYG9_9ACTN</name>
<organism evidence="5">
    <name type="scientific">Streptomyces paulus</name>
    <dbReference type="NCBI Taxonomy" id="285551"/>
    <lineage>
        <taxon>Bacteria</taxon>
        <taxon>Bacillati</taxon>
        <taxon>Actinomycetota</taxon>
        <taxon>Actinomycetes</taxon>
        <taxon>Kitasatosporales</taxon>
        <taxon>Streptomycetaceae</taxon>
        <taxon>Streptomyces</taxon>
    </lineage>
</organism>
<dbReference type="Pfam" id="PF21274">
    <property type="entry name" value="Rng_hyd_C"/>
    <property type="match status" value="1"/>
</dbReference>
<accession>A0A075EYG9</accession>
<dbReference type="EMBL" id="KJ721164">
    <property type="protein sequence ID" value="AIE54194.1"/>
    <property type="molecule type" value="Genomic_DNA"/>
</dbReference>
<dbReference type="GO" id="GO:0016709">
    <property type="term" value="F:oxidoreductase activity, acting on paired donors, with incorporation or reduction of molecular oxygen, NAD(P)H as one donor, and incorporation of one atom of oxygen"/>
    <property type="evidence" value="ECO:0007669"/>
    <property type="project" value="UniProtKB-ARBA"/>
</dbReference>
<dbReference type="Gene3D" id="3.40.30.120">
    <property type="match status" value="1"/>
</dbReference>
<protein>
    <submittedName>
        <fullName evidence="5">Pau27</fullName>
    </submittedName>
</protein>
<comment type="cofactor">
    <cofactor evidence="1">
        <name>FAD</name>
        <dbReference type="ChEBI" id="CHEBI:57692"/>
    </cofactor>
</comment>
<evidence type="ECO:0000256" key="2">
    <source>
        <dbReference type="ARBA" id="ARBA00022630"/>
    </source>
</evidence>
<dbReference type="PRINTS" id="PR00420">
    <property type="entry name" value="RNGMNOXGNASE"/>
</dbReference>
<dbReference type="InterPro" id="IPR036188">
    <property type="entry name" value="FAD/NAD-bd_sf"/>
</dbReference>
<dbReference type="Pfam" id="PF01494">
    <property type="entry name" value="FAD_binding_3"/>
    <property type="match status" value="1"/>
</dbReference>
<evidence type="ECO:0000256" key="1">
    <source>
        <dbReference type="ARBA" id="ARBA00001974"/>
    </source>
</evidence>
<dbReference type="Gene3D" id="3.50.50.60">
    <property type="entry name" value="FAD/NAD(P)-binding domain"/>
    <property type="match status" value="1"/>
</dbReference>
<dbReference type="SUPFAM" id="SSF51905">
    <property type="entry name" value="FAD/NAD(P)-binding domain"/>
    <property type="match status" value="1"/>
</dbReference>
<keyword evidence="2" id="KW-0285">Flavoprotein</keyword>
<feature type="domain" description="FAD-binding" evidence="4">
    <location>
        <begin position="7"/>
        <end position="362"/>
    </location>
</feature>
<dbReference type="GO" id="GO:0071949">
    <property type="term" value="F:FAD binding"/>
    <property type="evidence" value="ECO:0007669"/>
    <property type="project" value="InterPro"/>
</dbReference>
<keyword evidence="3" id="KW-0274">FAD</keyword>
<dbReference type="InterPro" id="IPR050641">
    <property type="entry name" value="RIFMO-like"/>
</dbReference>
<evidence type="ECO:0000256" key="3">
    <source>
        <dbReference type="ARBA" id="ARBA00022827"/>
    </source>
</evidence>
<dbReference type="InterPro" id="IPR002938">
    <property type="entry name" value="FAD-bd"/>
</dbReference>
<evidence type="ECO:0000313" key="5">
    <source>
        <dbReference type="EMBL" id="AIE54194.1"/>
    </source>
</evidence>
<dbReference type="Gene3D" id="3.30.9.10">
    <property type="entry name" value="D-Amino Acid Oxidase, subunit A, domain 2"/>
    <property type="match status" value="1"/>
</dbReference>
<dbReference type="AlphaFoldDB" id="A0A075EYG9"/>
<reference evidence="5" key="1">
    <citation type="submission" date="2014-04" db="EMBL/GenBank/DDBJ databases">
        <title>Paulomycin gene cluster.</title>
        <authorList>
            <person name="Li J."/>
            <person name="Xie Z."/>
            <person name="Ai G."/>
            <person name="Chen Y."/>
        </authorList>
    </citation>
    <scope>NUCLEOTIDE SEQUENCE</scope>
    <source>
        <strain evidence="5">NRRL8115</strain>
    </source>
</reference>